<dbReference type="EMBL" id="MVHT01000098">
    <property type="protein sequence ID" value="ORA96451.1"/>
    <property type="molecule type" value="Genomic_DNA"/>
</dbReference>
<gene>
    <name evidence="2" type="ORF">BST27_25600</name>
</gene>
<protein>
    <submittedName>
        <fullName evidence="2">Uncharacterized protein</fullName>
    </submittedName>
</protein>
<comment type="caution">
    <text evidence="2">The sequence shown here is derived from an EMBL/GenBank/DDBJ whole genome shotgun (WGS) entry which is preliminary data.</text>
</comment>
<accession>A0A1E3S4Z7</accession>
<keyword evidence="3" id="KW-1185">Reference proteome</keyword>
<dbReference type="OrthoDB" id="4629615at2"/>
<name>A0A1E3S4Z7_MYCIE</name>
<feature type="transmembrane region" description="Helical" evidence="1">
    <location>
        <begin position="39"/>
        <end position="58"/>
    </location>
</feature>
<dbReference type="STRING" id="28445.BHQ20_27120"/>
<feature type="transmembrane region" description="Helical" evidence="1">
    <location>
        <begin position="12"/>
        <end position="33"/>
    </location>
</feature>
<reference evidence="2 3" key="1">
    <citation type="submission" date="2017-02" db="EMBL/GenBank/DDBJ databases">
        <title>The new phylogeny of genus Mycobacterium.</title>
        <authorList>
            <person name="Tortoli E."/>
            <person name="Trovato A."/>
            <person name="Cirillo D.M."/>
        </authorList>
    </citation>
    <scope>NUCLEOTIDE SEQUENCE [LARGE SCALE GENOMIC DNA]</scope>
    <source>
        <strain evidence="2 3">DSM 44049</strain>
    </source>
</reference>
<keyword evidence="1" id="KW-0812">Transmembrane</keyword>
<keyword evidence="1" id="KW-1133">Transmembrane helix</keyword>
<organism evidence="2 3">
    <name type="scientific">Mycobacterium intermedium</name>
    <dbReference type="NCBI Taxonomy" id="28445"/>
    <lineage>
        <taxon>Bacteria</taxon>
        <taxon>Bacillati</taxon>
        <taxon>Actinomycetota</taxon>
        <taxon>Actinomycetes</taxon>
        <taxon>Mycobacteriales</taxon>
        <taxon>Mycobacteriaceae</taxon>
        <taxon>Mycobacterium</taxon>
        <taxon>Mycobacterium simiae complex</taxon>
    </lineage>
</organism>
<dbReference type="AlphaFoldDB" id="A0A1E3S4Z7"/>
<evidence type="ECO:0000313" key="2">
    <source>
        <dbReference type="EMBL" id="ORA96451.1"/>
    </source>
</evidence>
<sequence length="97" mass="10768">MSTFKRYLGIQAMIFVFGIVGPIFLIIFFASQPDPNMKWAYWFGLFITYADVMIALALTASTGDKEKAPTDVRVALAVAKRLQANRGFVVDIDPSSD</sequence>
<dbReference type="RefSeq" id="WP_069422250.1">
    <property type="nucleotide sequence ID" value="NZ_CBCRZH010000092.1"/>
</dbReference>
<keyword evidence="1" id="KW-0472">Membrane</keyword>
<proteinExistence type="predicted"/>
<evidence type="ECO:0000256" key="1">
    <source>
        <dbReference type="SAM" id="Phobius"/>
    </source>
</evidence>
<evidence type="ECO:0000313" key="3">
    <source>
        <dbReference type="Proteomes" id="UP000192739"/>
    </source>
</evidence>
<dbReference type="Proteomes" id="UP000192739">
    <property type="component" value="Unassembled WGS sequence"/>
</dbReference>